<gene>
    <name evidence="3" type="ORF">COT12_00565</name>
</gene>
<dbReference type="Pfam" id="PF13439">
    <property type="entry name" value="Glyco_transf_4"/>
    <property type="match status" value="1"/>
</dbReference>
<dbReference type="Proteomes" id="UP000229896">
    <property type="component" value="Unassembled WGS sequence"/>
</dbReference>
<dbReference type="SUPFAM" id="SSF53756">
    <property type="entry name" value="UDP-Glycosyltransferase/glycogen phosphorylase"/>
    <property type="match status" value="1"/>
</dbReference>
<organism evidence="3 4">
    <name type="scientific">Candidatus Berkelbacteria bacterium CG08_land_8_20_14_0_20_39_8</name>
    <dbReference type="NCBI Taxonomy" id="1974511"/>
    <lineage>
        <taxon>Bacteria</taxon>
        <taxon>Candidatus Berkelbacteria</taxon>
    </lineage>
</organism>
<dbReference type="CDD" id="cd03802">
    <property type="entry name" value="GT4_AviGT4-like"/>
    <property type="match status" value="1"/>
</dbReference>
<dbReference type="AlphaFoldDB" id="A0A2M6YCW1"/>
<comment type="caution">
    <text evidence="3">The sequence shown here is derived from an EMBL/GenBank/DDBJ whole genome shotgun (WGS) entry which is preliminary data.</text>
</comment>
<feature type="domain" description="Glycosyltransferase subfamily 4-like N-terminal" evidence="2">
    <location>
        <begin position="19"/>
        <end position="157"/>
    </location>
</feature>
<evidence type="ECO:0008006" key="5">
    <source>
        <dbReference type="Google" id="ProtNLM"/>
    </source>
</evidence>
<proteinExistence type="predicted"/>
<dbReference type="Pfam" id="PF00534">
    <property type="entry name" value="Glycos_transf_1"/>
    <property type="match status" value="1"/>
</dbReference>
<accession>A0A2M6YCW1</accession>
<evidence type="ECO:0000259" key="2">
    <source>
        <dbReference type="Pfam" id="PF13439"/>
    </source>
</evidence>
<reference evidence="4" key="1">
    <citation type="submission" date="2017-09" db="EMBL/GenBank/DDBJ databases">
        <title>Depth-based differentiation of microbial function through sediment-hosted aquifers and enrichment of novel symbionts in the deep terrestrial subsurface.</title>
        <authorList>
            <person name="Probst A.J."/>
            <person name="Ladd B."/>
            <person name="Jarett J.K."/>
            <person name="Geller-Mcgrath D.E."/>
            <person name="Sieber C.M.K."/>
            <person name="Emerson J.B."/>
            <person name="Anantharaman K."/>
            <person name="Thomas B.C."/>
            <person name="Malmstrom R."/>
            <person name="Stieglmeier M."/>
            <person name="Klingl A."/>
            <person name="Woyke T."/>
            <person name="Ryan C.M."/>
            <person name="Banfield J.F."/>
        </authorList>
    </citation>
    <scope>NUCLEOTIDE SEQUENCE [LARGE SCALE GENOMIC DNA]</scope>
</reference>
<protein>
    <recommendedName>
        <fullName evidence="5">Glycosyl transferase family 1 domain-containing protein</fullName>
    </recommendedName>
</protein>
<dbReference type="InterPro" id="IPR028098">
    <property type="entry name" value="Glyco_trans_4-like_N"/>
</dbReference>
<evidence type="ECO:0000313" key="3">
    <source>
        <dbReference type="EMBL" id="PIU24529.1"/>
    </source>
</evidence>
<dbReference type="EMBL" id="PEXI01000022">
    <property type="protein sequence ID" value="PIU24529.1"/>
    <property type="molecule type" value="Genomic_DNA"/>
</dbReference>
<name>A0A2M6YCW1_9BACT</name>
<dbReference type="PANTHER" id="PTHR12526">
    <property type="entry name" value="GLYCOSYLTRANSFERASE"/>
    <property type="match status" value="1"/>
</dbReference>
<evidence type="ECO:0000259" key="1">
    <source>
        <dbReference type="Pfam" id="PF00534"/>
    </source>
</evidence>
<sequence>MKIAILGALDTPITKNSLGGTEIWTYHFIECLTALGNSVTLFASEESSFSGTLVESVKRSDIEISGEILRVDKKKIIKYSIRQIKDVIKKQTQFDIIHISNCNFYFYLPYIKEFHKPVIITVHSYNFSGDVASELFGKYTEAYYVFNAKSFKKTWPEPRRYSVIYTGINLANFEFNQHPENYIFWMGRIHKDKGIEDAIQFAKKTREKMIIAGPVRDQEYFDLEVKPFLSEMVEYIGELDSKKKIEYYKNAKAFLVTTKRDESFGLVAAESMACGTPVVAYDRGALAEVVADGETGFIVEPDNIDQLVEKSKLIDSINRQSCRKRVEENFDIKIMMERYLELYQKLLEAEDEKTED</sequence>
<dbReference type="Gene3D" id="3.40.50.2000">
    <property type="entry name" value="Glycogen Phosphorylase B"/>
    <property type="match status" value="2"/>
</dbReference>
<dbReference type="InterPro" id="IPR001296">
    <property type="entry name" value="Glyco_trans_1"/>
</dbReference>
<dbReference type="PANTHER" id="PTHR12526:SF595">
    <property type="entry name" value="BLL5217 PROTEIN"/>
    <property type="match status" value="1"/>
</dbReference>
<evidence type="ECO:0000313" key="4">
    <source>
        <dbReference type="Proteomes" id="UP000229896"/>
    </source>
</evidence>
<dbReference type="GO" id="GO:0016757">
    <property type="term" value="F:glycosyltransferase activity"/>
    <property type="evidence" value="ECO:0007669"/>
    <property type="project" value="InterPro"/>
</dbReference>
<feature type="domain" description="Glycosyl transferase family 1" evidence="1">
    <location>
        <begin position="177"/>
        <end position="314"/>
    </location>
</feature>